<feature type="region of interest" description="Disordered" evidence="2">
    <location>
        <begin position="108"/>
        <end position="131"/>
    </location>
</feature>
<evidence type="ECO:0000256" key="2">
    <source>
        <dbReference type="SAM" id="MobiDB-lite"/>
    </source>
</evidence>
<keyword evidence="4" id="KW-1185">Reference proteome</keyword>
<gene>
    <name evidence="3" type="ORF">CRI94_07310</name>
</gene>
<dbReference type="RefSeq" id="WP_098075025.1">
    <property type="nucleotide sequence ID" value="NZ_PDEQ01000003.1"/>
</dbReference>
<proteinExistence type="predicted"/>
<protein>
    <submittedName>
        <fullName evidence="3">Uncharacterized protein</fullName>
    </submittedName>
</protein>
<feature type="compositionally biased region" description="Polar residues" evidence="2">
    <location>
        <begin position="115"/>
        <end position="131"/>
    </location>
</feature>
<dbReference type="GO" id="GO:0003677">
    <property type="term" value="F:DNA binding"/>
    <property type="evidence" value="ECO:0007669"/>
    <property type="project" value="InterPro"/>
</dbReference>
<dbReference type="InterPro" id="IPR013762">
    <property type="entry name" value="Integrase-like_cat_sf"/>
</dbReference>
<sequence>MYFDEALNPDETAQNLLYVLFTAALDHQFEAEQAQAFGIWTLCYVQFCRHKDVPADAPHLPGFLSFLRNHPEVTSEEKDRALDAIMFALFDVFNGRIDPSVADQMVAHEEEDNHAGSTRPKTNGQDLSQDTASGGRLLTRLLFHTDLSLSEAVRLTAGDVDVERALLRVGPKGSTRVIPLPDHLRAEVNHQARSLRSSENGFGSPLFPAAYDKYVSSSPSSDDDKQAATRVMQTLFLT</sequence>
<dbReference type="Proteomes" id="UP000220102">
    <property type="component" value="Unassembled WGS sequence"/>
</dbReference>
<comment type="caution">
    <text evidence="3">The sequence shown here is derived from an EMBL/GenBank/DDBJ whole genome shotgun (WGS) entry which is preliminary data.</text>
</comment>
<organism evidence="3 4">
    <name type="scientific">Longibacter salinarum</name>
    <dbReference type="NCBI Taxonomy" id="1850348"/>
    <lineage>
        <taxon>Bacteria</taxon>
        <taxon>Pseudomonadati</taxon>
        <taxon>Rhodothermota</taxon>
        <taxon>Rhodothermia</taxon>
        <taxon>Rhodothermales</taxon>
        <taxon>Salisaetaceae</taxon>
        <taxon>Longibacter</taxon>
    </lineage>
</organism>
<dbReference type="Gene3D" id="1.10.443.10">
    <property type="entry name" value="Intergrase catalytic core"/>
    <property type="match status" value="1"/>
</dbReference>
<name>A0A2A8CZ34_9BACT</name>
<evidence type="ECO:0000313" key="3">
    <source>
        <dbReference type="EMBL" id="PEN13861.1"/>
    </source>
</evidence>
<dbReference type="GO" id="GO:0006310">
    <property type="term" value="P:DNA recombination"/>
    <property type="evidence" value="ECO:0007669"/>
    <property type="project" value="UniProtKB-KW"/>
</dbReference>
<dbReference type="InterPro" id="IPR011010">
    <property type="entry name" value="DNA_brk_join_enz"/>
</dbReference>
<dbReference type="AlphaFoldDB" id="A0A2A8CZ34"/>
<evidence type="ECO:0000313" key="4">
    <source>
        <dbReference type="Proteomes" id="UP000220102"/>
    </source>
</evidence>
<dbReference type="SUPFAM" id="SSF56349">
    <property type="entry name" value="DNA breaking-rejoining enzymes"/>
    <property type="match status" value="1"/>
</dbReference>
<keyword evidence="1" id="KW-0233">DNA recombination</keyword>
<dbReference type="OrthoDB" id="9801717at2"/>
<dbReference type="GO" id="GO:0015074">
    <property type="term" value="P:DNA integration"/>
    <property type="evidence" value="ECO:0007669"/>
    <property type="project" value="InterPro"/>
</dbReference>
<dbReference type="EMBL" id="PDEQ01000003">
    <property type="protein sequence ID" value="PEN13861.1"/>
    <property type="molecule type" value="Genomic_DNA"/>
</dbReference>
<accession>A0A2A8CZ34</accession>
<reference evidence="3 4" key="1">
    <citation type="submission" date="2017-10" db="EMBL/GenBank/DDBJ databases">
        <title>Draft genome of Longibacter Salinarum.</title>
        <authorList>
            <person name="Goh K.M."/>
            <person name="Shamsir M.S."/>
            <person name="Lim S.W."/>
        </authorList>
    </citation>
    <scope>NUCLEOTIDE SEQUENCE [LARGE SCALE GENOMIC DNA]</scope>
    <source>
        <strain evidence="3 4">KCTC 52045</strain>
    </source>
</reference>
<evidence type="ECO:0000256" key="1">
    <source>
        <dbReference type="ARBA" id="ARBA00023172"/>
    </source>
</evidence>